<dbReference type="AlphaFoldDB" id="A0A815VT43"/>
<accession>A0A815VT43</accession>
<evidence type="ECO:0000313" key="2">
    <source>
        <dbReference type="Proteomes" id="UP000663852"/>
    </source>
</evidence>
<organism evidence="1 2">
    <name type="scientific">Adineta ricciae</name>
    <name type="common">Rotifer</name>
    <dbReference type="NCBI Taxonomy" id="249248"/>
    <lineage>
        <taxon>Eukaryota</taxon>
        <taxon>Metazoa</taxon>
        <taxon>Spiralia</taxon>
        <taxon>Gnathifera</taxon>
        <taxon>Rotifera</taxon>
        <taxon>Eurotatoria</taxon>
        <taxon>Bdelloidea</taxon>
        <taxon>Adinetida</taxon>
        <taxon>Adinetidae</taxon>
        <taxon>Adineta</taxon>
    </lineage>
</organism>
<gene>
    <name evidence="1" type="ORF">EDS130_LOCUS44837</name>
</gene>
<comment type="caution">
    <text evidence="1">The sequence shown here is derived from an EMBL/GenBank/DDBJ whole genome shotgun (WGS) entry which is preliminary data.</text>
</comment>
<dbReference type="EMBL" id="CAJNOJ010000933">
    <property type="protein sequence ID" value="CAF1534479.1"/>
    <property type="molecule type" value="Genomic_DNA"/>
</dbReference>
<reference evidence="1" key="1">
    <citation type="submission" date="2021-02" db="EMBL/GenBank/DDBJ databases">
        <authorList>
            <person name="Nowell W R."/>
        </authorList>
    </citation>
    <scope>NUCLEOTIDE SEQUENCE</scope>
</reference>
<name>A0A815VT43_ADIRI</name>
<protein>
    <submittedName>
        <fullName evidence="1">Uncharacterized protein</fullName>
    </submittedName>
</protein>
<dbReference type="Proteomes" id="UP000663852">
    <property type="component" value="Unassembled WGS sequence"/>
</dbReference>
<sequence length="189" mass="22637">MGSQGTRTTEAIQAQPYRTTGTATIIVAQQRLLFQPHRLLQHRQPPQVLLLHRVPHPQQLHQARHHLHRLQPPLLPQLIQVLRHHRVPQHSPPLRHPQPLRLRQHLHQAPHHPQVRHHLRRLQPPLLPQLIQVLRHHRVRQHSPPLRRPQPLHLHLRQHLHQAPHHPQVRHYLRRFSHPQRVLQPLHPP</sequence>
<evidence type="ECO:0000313" key="1">
    <source>
        <dbReference type="EMBL" id="CAF1534479.1"/>
    </source>
</evidence>
<proteinExistence type="predicted"/>